<dbReference type="PANTHER" id="PTHR42850">
    <property type="entry name" value="METALLOPHOSPHOESTERASE"/>
    <property type="match status" value="1"/>
</dbReference>
<organism evidence="3 4">
    <name type="scientific">Paenibacillus faecis</name>
    <dbReference type="NCBI Taxonomy" id="862114"/>
    <lineage>
        <taxon>Bacteria</taxon>
        <taxon>Bacillati</taxon>
        <taxon>Bacillota</taxon>
        <taxon>Bacilli</taxon>
        <taxon>Bacillales</taxon>
        <taxon>Paenibacillaceae</taxon>
        <taxon>Paenibacillus</taxon>
    </lineage>
</organism>
<dbReference type="GO" id="GO:0005737">
    <property type="term" value="C:cytoplasm"/>
    <property type="evidence" value="ECO:0007669"/>
    <property type="project" value="TreeGrafter"/>
</dbReference>
<protein>
    <submittedName>
        <fullName evidence="3">Metallophosphoesterase family protein</fullName>
    </submittedName>
</protein>
<evidence type="ECO:0000313" key="4">
    <source>
        <dbReference type="Proteomes" id="UP000325218"/>
    </source>
</evidence>
<comment type="similarity">
    <text evidence="1">Belongs to the metallophosphoesterase superfamily. YfcE family.</text>
</comment>
<evidence type="ECO:0000259" key="2">
    <source>
        <dbReference type="Pfam" id="PF12850"/>
    </source>
</evidence>
<dbReference type="PANTHER" id="PTHR42850:SF2">
    <property type="entry name" value="BLL5683 PROTEIN"/>
    <property type="match status" value="1"/>
</dbReference>
<dbReference type="OrthoDB" id="9813918at2"/>
<reference evidence="3 4" key="1">
    <citation type="submission" date="2019-08" db="EMBL/GenBank/DDBJ databases">
        <title>Genome sequencing of Paenibacillus faecis DSM 23593(T).</title>
        <authorList>
            <person name="Kook J.-K."/>
            <person name="Park S.-N."/>
            <person name="Lim Y.K."/>
        </authorList>
    </citation>
    <scope>NUCLEOTIDE SEQUENCE [LARGE SCALE GENOMIC DNA]</scope>
    <source>
        <strain evidence="3 4">DSM 23593</strain>
    </source>
</reference>
<evidence type="ECO:0000313" key="3">
    <source>
        <dbReference type="EMBL" id="TYA15545.1"/>
    </source>
</evidence>
<gene>
    <name evidence="3" type="ORF">FRY98_02080</name>
</gene>
<dbReference type="InterPro" id="IPR029052">
    <property type="entry name" value="Metallo-depent_PP-like"/>
</dbReference>
<dbReference type="Gene3D" id="3.60.21.10">
    <property type="match status" value="1"/>
</dbReference>
<dbReference type="Proteomes" id="UP000325218">
    <property type="component" value="Unassembled WGS sequence"/>
</dbReference>
<dbReference type="EMBL" id="VSDO01000001">
    <property type="protein sequence ID" value="TYA15545.1"/>
    <property type="molecule type" value="Genomic_DNA"/>
</dbReference>
<keyword evidence="4" id="KW-1185">Reference proteome</keyword>
<comment type="caution">
    <text evidence="3">The sequence shown here is derived from an EMBL/GenBank/DDBJ whole genome shotgun (WGS) entry which is preliminary data.</text>
</comment>
<dbReference type="Pfam" id="PF12850">
    <property type="entry name" value="Metallophos_2"/>
    <property type="match status" value="1"/>
</dbReference>
<dbReference type="AlphaFoldDB" id="A0A5D0D4P0"/>
<dbReference type="InterPro" id="IPR011152">
    <property type="entry name" value="Pesterase_MJ0912"/>
</dbReference>
<accession>A0A5D0D4P0</accession>
<name>A0A5D0D4P0_9BACL</name>
<dbReference type="InterPro" id="IPR050126">
    <property type="entry name" value="Ap4A_hydrolase"/>
</dbReference>
<sequence length="246" mass="27928">MHDAIAIISDIHSNRFALEAVLEDISTRNIQRIVNLGDSLFGPVDPLGTAKRLMEHDKIVHIMGNCDAALLEKEMDSATFQYVKPLLGREIEEWIRTFKDTWVYKDLFFCHGTPYANDRYLLETIDGNGVSYKKPDFLMKELGSISQNYFFCGHSHVPKSIFLPDGKLIVNPGSVGLPAYEEELPVPHKMESLSPFADYVIAYQTEMSVWNIEHVMVQYDWEQAGSMAESNGRMDYAVAIRTGRVT</sequence>
<evidence type="ECO:0000256" key="1">
    <source>
        <dbReference type="ARBA" id="ARBA00008950"/>
    </source>
</evidence>
<dbReference type="PIRSF" id="PIRSF000883">
    <property type="entry name" value="Pesterase_MJ0912"/>
    <property type="match status" value="1"/>
</dbReference>
<dbReference type="GO" id="GO:0016791">
    <property type="term" value="F:phosphatase activity"/>
    <property type="evidence" value="ECO:0007669"/>
    <property type="project" value="TreeGrafter"/>
</dbReference>
<feature type="domain" description="Calcineurin-like phosphoesterase" evidence="2">
    <location>
        <begin position="5"/>
        <end position="179"/>
    </location>
</feature>
<dbReference type="InterPro" id="IPR024654">
    <property type="entry name" value="Calcineurin-like_PHP_lpxH"/>
</dbReference>
<proteinExistence type="inferred from homology"/>
<dbReference type="SUPFAM" id="SSF56300">
    <property type="entry name" value="Metallo-dependent phosphatases"/>
    <property type="match status" value="1"/>
</dbReference>